<evidence type="ECO:0000259" key="4">
    <source>
        <dbReference type="SMART" id="SM01273"/>
    </source>
</evidence>
<evidence type="ECO:0000313" key="5">
    <source>
        <dbReference type="EMBL" id="BES96194.1"/>
    </source>
</evidence>
<dbReference type="Proteomes" id="UP001307889">
    <property type="component" value="Chromosome 7"/>
</dbReference>
<dbReference type="SMART" id="SM01273">
    <property type="entry name" value="Mago-bind"/>
    <property type="match status" value="1"/>
</dbReference>
<dbReference type="InterPro" id="IPR036348">
    <property type="entry name" value="WIBG_N_sf"/>
</dbReference>
<evidence type="ECO:0000256" key="2">
    <source>
        <dbReference type="ARBA" id="ARBA00018898"/>
    </source>
</evidence>
<feature type="compositionally biased region" description="Polar residues" evidence="3">
    <location>
        <begin position="52"/>
        <end position="62"/>
    </location>
</feature>
<keyword evidence="6" id="KW-1185">Reference proteome</keyword>
<dbReference type="Pfam" id="PF09282">
    <property type="entry name" value="Mago-bind"/>
    <property type="match status" value="1"/>
</dbReference>
<protein>
    <recommendedName>
        <fullName evidence="2">Partner of Y14 and mago</fullName>
    </recommendedName>
</protein>
<accession>A0ABN7AXZ3</accession>
<dbReference type="EMBL" id="AP028915">
    <property type="protein sequence ID" value="BES96194.1"/>
    <property type="molecule type" value="Genomic_DNA"/>
</dbReference>
<sequence length="213" mass="23695">MNVTTTNSSVVKGENGEQFIPASQRADGTWRKARKVKDGYVPQDEVPLYQSKGKQWASSKSSYPVGLDPALIKEKERKEKEAAERLKKPVTPKLPPGFPPSAAQKPAKKPPPIQEPQFVKKEKTKNAAKKPAADEKKSVGKEAEQPAENSATSADPTKRLRNLKKKLKEIEALEAKIKNKELKTPDKDQLEKIQRKPLLVDEILAIELSLKMA</sequence>
<feature type="compositionally biased region" description="Basic and acidic residues" evidence="3">
    <location>
        <begin position="71"/>
        <end position="87"/>
    </location>
</feature>
<dbReference type="InterPro" id="IPR015362">
    <property type="entry name" value="WIBG_mago-bd"/>
</dbReference>
<evidence type="ECO:0000313" key="6">
    <source>
        <dbReference type="Proteomes" id="UP001307889"/>
    </source>
</evidence>
<evidence type="ECO:0000256" key="1">
    <source>
        <dbReference type="ARBA" id="ARBA00009394"/>
    </source>
</evidence>
<reference evidence="5 6" key="1">
    <citation type="submission" date="2023-09" db="EMBL/GenBank/DDBJ databases">
        <title>Nesidiocoris tenuis whole genome shotgun sequence.</title>
        <authorList>
            <person name="Shibata T."/>
            <person name="Shimoda M."/>
            <person name="Kobayashi T."/>
            <person name="Uehara T."/>
        </authorList>
    </citation>
    <scope>NUCLEOTIDE SEQUENCE [LARGE SCALE GENOMIC DNA]</scope>
    <source>
        <strain evidence="5 6">Japan</strain>
    </source>
</reference>
<evidence type="ECO:0000256" key="3">
    <source>
        <dbReference type="SAM" id="MobiDB-lite"/>
    </source>
</evidence>
<gene>
    <name evidence="5" type="ORF">NTJ_09003</name>
</gene>
<comment type="similarity">
    <text evidence="1">Belongs to the pym family.</text>
</comment>
<organism evidence="5 6">
    <name type="scientific">Nesidiocoris tenuis</name>
    <dbReference type="NCBI Taxonomy" id="355587"/>
    <lineage>
        <taxon>Eukaryota</taxon>
        <taxon>Metazoa</taxon>
        <taxon>Ecdysozoa</taxon>
        <taxon>Arthropoda</taxon>
        <taxon>Hexapoda</taxon>
        <taxon>Insecta</taxon>
        <taxon>Pterygota</taxon>
        <taxon>Neoptera</taxon>
        <taxon>Paraneoptera</taxon>
        <taxon>Hemiptera</taxon>
        <taxon>Heteroptera</taxon>
        <taxon>Panheteroptera</taxon>
        <taxon>Cimicomorpha</taxon>
        <taxon>Miridae</taxon>
        <taxon>Dicyphina</taxon>
        <taxon>Nesidiocoris</taxon>
    </lineage>
</organism>
<dbReference type="PANTHER" id="PTHR22959">
    <property type="entry name" value="PYM PROTEIN"/>
    <property type="match status" value="1"/>
</dbReference>
<feature type="region of interest" description="Disordered" evidence="3">
    <location>
        <begin position="1"/>
        <end position="162"/>
    </location>
</feature>
<feature type="domain" description="WIBG Mago-binding" evidence="4">
    <location>
        <begin position="16"/>
        <end position="42"/>
    </location>
</feature>
<dbReference type="InterPro" id="IPR039333">
    <property type="entry name" value="PYM1"/>
</dbReference>
<dbReference type="SUPFAM" id="SSF101931">
    <property type="entry name" value="Pym (Within the bgcn gene intron protein, WIBG), N-terminal domain"/>
    <property type="match status" value="1"/>
</dbReference>
<name>A0ABN7AXZ3_9HEMI</name>
<proteinExistence type="inferred from homology"/>
<feature type="compositionally biased region" description="Polar residues" evidence="3">
    <location>
        <begin position="1"/>
        <end position="10"/>
    </location>
</feature>
<feature type="compositionally biased region" description="Basic and acidic residues" evidence="3">
    <location>
        <begin position="118"/>
        <end position="144"/>
    </location>
</feature>
<dbReference type="PANTHER" id="PTHR22959:SF0">
    <property type="entry name" value="PARTNER OF Y14 AND MAGO"/>
    <property type="match status" value="1"/>
</dbReference>